<proteinExistence type="predicted"/>
<evidence type="ECO:0000313" key="1">
    <source>
        <dbReference type="EMBL" id="KAL2826672.1"/>
    </source>
</evidence>
<dbReference type="EMBL" id="JBFXLS010000029">
    <property type="protein sequence ID" value="KAL2826672.1"/>
    <property type="molecule type" value="Genomic_DNA"/>
</dbReference>
<accession>A0ABR4IG07</accession>
<organism evidence="1 2">
    <name type="scientific">Aspergillus cavernicola</name>
    <dbReference type="NCBI Taxonomy" id="176166"/>
    <lineage>
        <taxon>Eukaryota</taxon>
        <taxon>Fungi</taxon>
        <taxon>Dikarya</taxon>
        <taxon>Ascomycota</taxon>
        <taxon>Pezizomycotina</taxon>
        <taxon>Eurotiomycetes</taxon>
        <taxon>Eurotiomycetidae</taxon>
        <taxon>Eurotiales</taxon>
        <taxon>Aspergillaceae</taxon>
        <taxon>Aspergillus</taxon>
        <taxon>Aspergillus subgen. Nidulantes</taxon>
    </lineage>
</organism>
<dbReference type="Proteomes" id="UP001610335">
    <property type="component" value="Unassembled WGS sequence"/>
</dbReference>
<keyword evidence="2" id="KW-1185">Reference proteome</keyword>
<name>A0ABR4IG07_9EURO</name>
<evidence type="ECO:0000313" key="2">
    <source>
        <dbReference type="Proteomes" id="UP001610335"/>
    </source>
</evidence>
<protein>
    <submittedName>
        <fullName evidence="1">Uncharacterized protein</fullName>
    </submittedName>
</protein>
<reference evidence="1 2" key="1">
    <citation type="submission" date="2024-07" db="EMBL/GenBank/DDBJ databases">
        <title>Section-level genome sequencing and comparative genomics of Aspergillus sections Usti and Cavernicolus.</title>
        <authorList>
            <consortium name="Lawrence Berkeley National Laboratory"/>
            <person name="Nybo J.L."/>
            <person name="Vesth T.C."/>
            <person name="Theobald S."/>
            <person name="Frisvad J.C."/>
            <person name="Larsen T.O."/>
            <person name="Kjaerboelling I."/>
            <person name="Rothschild-Mancinelli K."/>
            <person name="Lyhne E.K."/>
            <person name="Kogle M.E."/>
            <person name="Barry K."/>
            <person name="Clum A."/>
            <person name="Na H."/>
            <person name="Ledsgaard L."/>
            <person name="Lin J."/>
            <person name="Lipzen A."/>
            <person name="Kuo A."/>
            <person name="Riley R."/>
            <person name="Mondo S."/>
            <person name="LaButti K."/>
            <person name="Haridas S."/>
            <person name="Pangalinan J."/>
            <person name="Salamov A.A."/>
            <person name="Simmons B.A."/>
            <person name="Magnuson J.K."/>
            <person name="Chen J."/>
            <person name="Drula E."/>
            <person name="Henrissat B."/>
            <person name="Wiebenga A."/>
            <person name="Lubbers R.J."/>
            <person name="Gomes A.C."/>
            <person name="Makela M.R."/>
            <person name="Stajich J."/>
            <person name="Grigoriev I.V."/>
            <person name="Mortensen U.H."/>
            <person name="De vries R.P."/>
            <person name="Baker S.E."/>
            <person name="Andersen M.R."/>
        </authorList>
    </citation>
    <scope>NUCLEOTIDE SEQUENCE [LARGE SCALE GENOMIC DNA]</scope>
    <source>
        <strain evidence="1 2">CBS 600.67</strain>
    </source>
</reference>
<comment type="caution">
    <text evidence="1">The sequence shown here is derived from an EMBL/GenBank/DDBJ whole genome shotgun (WGS) entry which is preliminary data.</text>
</comment>
<sequence>MATTLPILRGNTICLENALEDDDNILHRLHYPQKQEKFWPLLRSQRRDLEELVSFHVQAKHCQVADEPEWLSGSYNVCIPVSVDPLSGERVLVRIALPFKLGEANNPGNVDEKLRCEVATYIWMEENCPTVPIPSLYGFAFPNGLTVSGAKGNCCYYWNEHIQRRFYKKHCTQRVFDQTLSPYWCMAAKDVIQRKVEEEAAYKDRLRGRFGALDQ</sequence>
<gene>
    <name evidence="1" type="ORF">BDW59DRAFT_160863</name>
</gene>